<reference evidence="1 2" key="1">
    <citation type="journal article" date="2012" name="J. Bacteriol.">
        <title>Complete Genome Sequence of the Naphthalene-Degrading Pseudomonas putida Strain ND6.</title>
        <authorList>
            <person name="Li S."/>
            <person name="Zhao H."/>
            <person name="Li Y."/>
            <person name="Niu S."/>
            <person name="Cai B."/>
        </authorList>
    </citation>
    <scope>NUCLEOTIDE SEQUENCE [LARGE SCALE GENOMIC DNA]</scope>
    <source>
        <strain evidence="1 2">ND6</strain>
    </source>
</reference>
<sequence>MVDGEIQPSSAGLVYLRAVTVSESSIALSRSPRVAILTAHTAKESQHAPQLAA</sequence>
<evidence type="ECO:0000313" key="1">
    <source>
        <dbReference type="EMBL" id="AFK69546.1"/>
    </source>
</evidence>
<dbReference type="HOGENOM" id="CLU_3065235_0_0_6"/>
<organism evidence="1 2">
    <name type="scientific">Pseudomonas putida ND6</name>
    <dbReference type="NCBI Taxonomy" id="231023"/>
    <lineage>
        <taxon>Bacteria</taxon>
        <taxon>Pseudomonadati</taxon>
        <taxon>Pseudomonadota</taxon>
        <taxon>Gammaproteobacteria</taxon>
        <taxon>Pseudomonadales</taxon>
        <taxon>Pseudomonadaceae</taxon>
        <taxon>Pseudomonas</taxon>
    </lineage>
</organism>
<dbReference type="AlphaFoldDB" id="I3UVM5"/>
<evidence type="ECO:0000313" key="2">
    <source>
        <dbReference type="Proteomes" id="UP000005268"/>
    </source>
</evidence>
<proteinExistence type="predicted"/>
<name>I3UVM5_PSEPU</name>
<dbReference type="Proteomes" id="UP000005268">
    <property type="component" value="Chromosome"/>
</dbReference>
<accession>I3UVM5</accession>
<protein>
    <submittedName>
        <fullName evidence="1">Uncharacterized protein</fullName>
    </submittedName>
</protein>
<dbReference type="EMBL" id="CP003588">
    <property type="protein sequence ID" value="AFK69546.1"/>
    <property type="molecule type" value="Genomic_DNA"/>
</dbReference>
<dbReference type="KEGG" id="ppi:YSA_05132"/>
<gene>
    <name evidence="1" type="ORF">YSA_05132</name>
</gene>